<name>A0A9W7BZF4_9STRA</name>
<dbReference type="OrthoDB" id="197843at2759"/>
<evidence type="ECO:0000313" key="3">
    <source>
        <dbReference type="Proteomes" id="UP001165122"/>
    </source>
</evidence>
<keyword evidence="1" id="KW-0472">Membrane</keyword>
<evidence type="ECO:0000256" key="1">
    <source>
        <dbReference type="SAM" id="Phobius"/>
    </source>
</evidence>
<gene>
    <name evidence="2" type="ORF">TrLO_g8458</name>
</gene>
<organism evidence="2 3">
    <name type="scientific">Triparma laevis f. longispina</name>
    <dbReference type="NCBI Taxonomy" id="1714387"/>
    <lineage>
        <taxon>Eukaryota</taxon>
        <taxon>Sar</taxon>
        <taxon>Stramenopiles</taxon>
        <taxon>Ochrophyta</taxon>
        <taxon>Bolidophyceae</taxon>
        <taxon>Parmales</taxon>
        <taxon>Triparmaceae</taxon>
        <taxon>Triparma</taxon>
    </lineage>
</organism>
<proteinExistence type="predicted"/>
<accession>A0A9W7BZF4</accession>
<dbReference type="EMBL" id="BRXW01000022">
    <property type="protein sequence ID" value="GMI00392.1"/>
    <property type="molecule type" value="Genomic_DNA"/>
</dbReference>
<dbReference type="Proteomes" id="UP001165122">
    <property type="component" value="Unassembled WGS sequence"/>
</dbReference>
<sequence>MSSLDSYTSLAAYSPFSPLTTFIILTVLISYTFLMRSHFNTLRPGLALKQEKERNILEERYRGIFERREEVVHHVAWAKQRGDQAEEEVMKKKCVTIDKEIDELETRINKIYKSHGVRAKSS</sequence>
<keyword evidence="3" id="KW-1185">Reference proteome</keyword>
<feature type="transmembrane region" description="Helical" evidence="1">
    <location>
        <begin position="12"/>
        <end position="34"/>
    </location>
</feature>
<comment type="caution">
    <text evidence="2">The sequence shown here is derived from an EMBL/GenBank/DDBJ whole genome shotgun (WGS) entry which is preliminary data.</text>
</comment>
<protein>
    <submittedName>
        <fullName evidence="2">Uncharacterized protein</fullName>
    </submittedName>
</protein>
<dbReference type="AlphaFoldDB" id="A0A9W7BZF4"/>
<reference evidence="3" key="1">
    <citation type="journal article" date="2023" name="Commun. Biol.">
        <title>Genome analysis of Parmales, the sister group of diatoms, reveals the evolutionary specialization of diatoms from phago-mixotrophs to photoautotrophs.</title>
        <authorList>
            <person name="Ban H."/>
            <person name="Sato S."/>
            <person name="Yoshikawa S."/>
            <person name="Yamada K."/>
            <person name="Nakamura Y."/>
            <person name="Ichinomiya M."/>
            <person name="Sato N."/>
            <person name="Blanc-Mathieu R."/>
            <person name="Endo H."/>
            <person name="Kuwata A."/>
            <person name="Ogata H."/>
        </authorList>
    </citation>
    <scope>NUCLEOTIDE SEQUENCE [LARGE SCALE GENOMIC DNA]</scope>
    <source>
        <strain evidence="3">NIES 3700</strain>
    </source>
</reference>
<keyword evidence="1" id="KW-1133">Transmembrane helix</keyword>
<evidence type="ECO:0000313" key="2">
    <source>
        <dbReference type="EMBL" id="GMI00392.1"/>
    </source>
</evidence>
<keyword evidence="1" id="KW-0812">Transmembrane</keyword>